<protein>
    <recommendedName>
        <fullName evidence="4">Phytocyanin domain-containing protein</fullName>
    </recommendedName>
</protein>
<dbReference type="PANTHER" id="PTHR34883:SF15">
    <property type="entry name" value="EXTRACELLULAR SERINE-RICH PROTEIN"/>
    <property type="match status" value="1"/>
</dbReference>
<dbReference type="EMBL" id="JABXXO010000001">
    <property type="protein sequence ID" value="KAF7784428.1"/>
    <property type="molecule type" value="Genomic_DNA"/>
</dbReference>
<dbReference type="AlphaFoldDB" id="A0A8H7FB98"/>
<comment type="caution">
    <text evidence="2">The sequence shown here is derived from an EMBL/GenBank/DDBJ whole genome shotgun (WGS) entry which is preliminary data.</text>
</comment>
<keyword evidence="1" id="KW-0732">Signal</keyword>
<evidence type="ECO:0000313" key="3">
    <source>
        <dbReference type="Proteomes" id="UP000629468"/>
    </source>
</evidence>
<sequence length="368" mass="37223">MFALPLSLGLALLPFASAAVHDIQVGAEGKLQFWPEAIAAQPGDQVVFHFASKNHTATQSSFADPCGHSEGGFDSGFMPVAANQTDSLPTFAFTVEDTKAVWVYCKQKVPVGHCGKGMVFSVNCPPDGDPNSFTNFKKSALAIGAAEASAAPPAAPSADSGSAPAGYGGYGGGYGDSGAPAPSSSDPAPAAPASASTSASGAVHTVIVGESGSLAFNPPSIQAKPSDTVIFEFRDKNHTVTQSSFADPCTKGASGFDSGFMPVANPAGPFPTWKLTVNDTTPIWAYCRQQVPKSHCGTGMVFAINAVEDGPKNFTAFQNVAKALSGGASAGSAVSGDSNTADTNSALSIHLSPVTVTAMVSVAVALLL</sequence>
<dbReference type="InterPro" id="IPR052953">
    <property type="entry name" value="Ser-rich/MCO-related"/>
</dbReference>
<dbReference type="Proteomes" id="UP000629468">
    <property type="component" value="Unassembled WGS sequence"/>
</dbReference>
<dbReference type="Gene3D" id="2.60.40.420">
    <property type="entry name" value="Cupredoxins - blue copper proteins"/>
    <property type="match status" value="2"/>
</dbReference>
<accession>A0A8H7FB98</accession>
<evidence type="ECO:0000256" key="1">
    <source>
        <dbReference type="SAM" id="SignalP"/>
    </source>
</evidence>
<reference evidence="2 3" key="1">
    <citation type="journal article" name="Sci. Rep.">
        <title>Telomere-to-telomere assembled and centromere annotated genomes of the two main subspecies of the button mushroom Agaricus bisporus reveal especially polymorphic chromosome ends.</title>
        <authorList>
            <person name="Sonnenberg A.S.M."/>
            <person name="Sedaghat-Telgerd N."/>
            <person name="Lavrijssen B."/>
            <person name="Ohm R.A."/>
            <person name="Hendrickx P.M."/>
            <person name="Scholtmeijer K."/>
            <person name="Baars J.J.P."/>
            <person name="van Peer A."/>
        </authorList>
    </citation>
    <scope>NUCLEOTIDE SEQUENCE [LARGE SCALE GENOMIC DNA]</scope>
    <source>
        <strain evidence="2 3">H119_p4</strain>
    </source>
</reference>
<proteinExistence type="predicted"/>
<dbReference type="CDD" id="cd00920">
    <property type="entry name" value="Cupredoxin"/>
    <property type="match status" value="2"/>
</dbReference>
<dbReference type="SUPFAM" id="SSF49503">
    <property type="entry name" value="Cupredoxins"/>
    <property type="match status" value="2"/>
</dbReference>
<feature type="chain" id="PRO_5034921734" description="Phytocyanin domain-containing protein" evidence="1">
    <location>
        <begin position="19"/>
        <end position="368"/>
    </location>
</feature>
<evidence type="ECO:0000313" key="2">
    <source>
        <dbReference type="EMBL" id="KAF7784428.1"/>
    </source>
</evidence>
<gene>
    <name evidence="2" type="ORF">Agabi119p4_593</name>
</gene>
<organism evidence="2 3">
    <name type="scientific">Agaricus bisporus var. burnettii</name>
    <dbReference type="NCBI Taxonomy" id="192524"/>
    <lineage>
        <taxon>Eukaryota</taxon>
        <taxon>Fungi</taxon>
        <taxon>Dikarya</taxon>
        <taxon>Basidiomycota</taxon>
        <taxon>Agaricomycotina</taxon>
        <taxon>Agaricomycetes</taxon>
        <taxon>Agaricomycetidae</taxon>
        <taxon>Agaricales</taxon>
        <taxon>Agaricineae</taxon>
        <taxon>Agaricaceae</taxon>
        <taxon>Agaricus</taxon>
    </lineage>
</organism>
<name>A0A8H7FB98_AGABI</name>
<evidence type="ECO:0008006" key="4">
    <source>
        <dbReference type="Google" id="ProtNLM"/>
    </source>
</evidence>
<dbReference type="PANTHER" id="PTHR34883">
    <property type="entry name" value="SERINE-RICH PROTEIN, PUTATIVE-RELATED-RELATED"/>
    <property type="match status" value="1"/>
</dbReference>
<dbReference type="InterPro" id="IPR008972">
    <property type="entry name" value="Cupredoxin"/>
</dbReference>
<feature type="signal peptide" evidence="1">
    <location>
        <begin position="1"/>
        <end position="18"/>
    </location>
</feature>